<dbReference type="Pfam" id="PF20121">
    <property type="entry name" value="DUF6511"/>
    <property type="match status" value="1"/>
</dbReference>
<accession>A0A0B5E2A6</accession>
<dbReference type="HOGENOM" id="CLU_2680970_0_0_5"/>
<dbReference type="RefSeq" id="WP_043869392.1">
    <property type="nucleotide sequence ID" value="NZ_CP004393.1"/>
</dbReference>
<dbReference type="STRING" id="1208324.P73_1819"/>
<dbReference type="EMBL" id="CP004393">
    <property type="protein sequence ID" value="AJE46534.1"/>
    <property type="molecule type" value="Genomic_DNA"/>
</dbReference>
<dbReference type="Proteomes" id="UP000031521">
    <property type="component" value="Chromosome"/>
</dbReference>
<dbReference type="KEGG" id="cid:P73_1892"/>
<proteinExistence type="predicted"/>
<dbReference type="KEGG" id="cid:P73_1819"/>
<keyword evidence="3" id="KW-1185">Reference proteome</keyword>
<dbReference type="InterPro" id="IPR045422">
    <property type="entry name" value="DUF6511"/>
</dbReference>
<dbReference type="AlphaFoldDB" id="A0A0B5E2A6"/>
<evidence type="ECO:0000313" key="1">
    <source>
        <dbReference type="EMBL" id="AJE46534.1"/>
    </source>
</evidence>
<evidence type="ECO:0000313" key="3">
    <source>
        <dbReference type="Proteomes" id="UP000031521"/>
    </source>
</evidence>
<dbReference type="OrthoDB" id="7775984at2"/>
<evidence type="ECO:0000313" key="2">
    <source>
        <dbReference type="EMBL" id="AJE46607.1"/>
    </source>
</evidence>
<sequence length="74" mass="8075">MIDPTPNETEAMATGGQMGGEYLESIGKSDLATLSEEEWARFLDAVVTGYCDHLRALAAKDRNRLDAMAPEVPF</sequence>
<protein>
    <submittedName>
        <fullName evidence="2">Uncharacterized protein</fullName>
    </submittedName>
</protein>
<reference evidence="2 3" key="1">
    <citation type="journal article" date="2014" name="Int. J. Syst. Evol. Microbiol.">
        <title>Celeribacter indicus sp. nov., a polycyclic aromatic hydrocarbon-degrading bacterium from deep-sea sediment and reclassification of Huaishuia halophila as Celeribacter halophilus comb. nov.</title>
        <authorList>
            <person name="Lai Q."/>
            <person name="Cao J."/>
            <person name="Yuan J."/>
            <person name="Li F."/>
            <person name="Shao Z."/>
        </authorList>
    </citation>
    <scope>NUCLEOTIDE SEQUENCE [LARGE SCALE GENOMIC DNA]</scope>
    <source>
        <strain evidence="2">P73</strain>
    </source>
</reference>
<dbReference type="EMBL" id="CP004393">
    <property type="protein sequence ID" value="AJE46607.1"/>
    <property type="molecule type" value="Genomic_DNA"/>
</dbReference>
<reference evidence="2" key="2">
    <citation type="journal article" date="2015" name="Sci. Rep.">
        <title>Genomic and metabolic analysis of fluoranthene degradation pathway in Celeribacter indicus P73(T.).</title>
        <authorList>
            <person name="Cao J."/>
            <person name="Lai Q."/>
            <person name="Yuan J."/>
            <person name="Shao Z."/>
        </authorList>
    </citation>
    <scope>NUCLEOTIDE SEQUENCE</scope>
    <source>
        <strain evidence="2">P73</strain>
    </source>
</reference>
<gene>
    <name evidence="1" type="ORF">P73_1819</name>
    <name evidence="2" type="ORF">P73_1892</name>
</gene>
<organism evidence="2 3">
    <name type="scientific">Celeribacter indicus</name>
    <dbReference type="NCBI Taxonomy" id="1208324"/>
    <lineage>
        <taxon>Bacteria</taxon>
        <taxon>Pseudomonadati</taxon>
        <taxon>Pseudomonadota</taxon>
        <taxon>Alphaproteobacteria</taxon>
        <taxon>Rhodobacterales</taxon>
        <taxon>Roseobacteraceae</taxon>
        <taxon>Celeribacter</taxon>
    </lineage>
</organism>
<name>A0A0B5E2A6_9RHOB</name>